<comment type="caution">
    <text evidence="5">The sequence shown here is derived from an EMBL/GenBank/DDBJ whole genome shotgun (WGS) entry which is preliminary data.</text>
</comment>
<keyword evidence="3" id="KW-0804">Transcription</keyword>
<dbReference type="Proteomes" id="UP000298412">
    <property type="component" value="Unassembled WGS sequence"/>
</dbReference>
<dbReference type="EMBL" id="SOFP01000009">
    <property type="protein sequence ID" value="TFC20104.1"/>
    <property type="molecule type" value="Genomic_DNA"/>
</dbReference>
<dbReference type="PANTHER" id="PTHR43537">
    <property type="entry name" value="TRANSCRIPTIONAL REGULATOR, GNTR FAMILY"/>
    <property type="match status" value="1"/>
</dbReference>
<keyword evidence="2" id="KW-0238">DNA-binding</keyword>
<evidence type="ECO:0000256" key="3">
    <source>
        <dbReference type="ARBA" id="ARBA00023163"/>
    </source>
</evidence>
<dbReference type="InterPro" id="IPR008920">
    <property type="entry name" value="TF_FadR/GntR_C"/>
</dbReference>
<evidence type="ECO:0000313" key="6">
    <source>
        <dbReference type="Proteomes" id="UP000298412"/>
    </source>
</evidence>
<evidence type="ECO:0000256" key="1">
    <source>
        <dbReference type="ARBA" id="ARBA00023015"/>
    </source>
</evidence>
<dbReference type="Pfam" id="PF00392">
    <property type="entry name" value="GntR"/>
    <property type="match status" value="1"/>
</dbReference>
<dbReference type="InterPro" id="IPR000524">
    <property type="entry name" value="Tscrpt_reg_HTH_GntR"/>
</dbReference>
<evidence type="ECO:0000259" key="4">
    <source>
        <dbReference type="PROSITE" id="PS50949"/>
    </source>
</evidence>
<sequence>MKAQLRPGAREAIFAQLIEAGRAEQVARRLTDAIILGLLTPGERLPSEQELARRFGVALITVREGLVILRDAGLVETRRGRGGGSFVIKADAPPGSLLQSRLRGLAQVELSDLAVYFSTIAEGCAERAALRASAVDAERLDAWLLHADFSTTARARTNAGGFYLELAVLSQSPRLVREQIRLQAEFGPLLLLGLGDPDTRAQVTGLNGRIALAITHGDGQAARTLVADQVRLLGEWLLTMKARIERGGRRDDAIVDDA</sequence>
<dbReference type="SUPFAM" id="SSF46785">
    <property type="entry name" value="Winged helix' DNA-binding domain"/>
    <property type="match status" value="1"/>
</dbReference>
<dbReference type="InterPro" id="IPR036390">
    <property type="entry name" value="WH_DNA-bd_sf"/>
</dbReference>
<dbReference type="PANTHER" id="PTHR43537:SF24">
    <property type="entry name" value="GLUCONATE OPERON TRANSCRIPTIONAL REPRESSOR"/>
    <property type="match status" value="1"/>
</dbReference>
<dbReference type="AlphaFoldDB" id="A0A4R8WX42"/>
<protein>
    <submittedName>
        <fullName evidence="5">FadR family transcriptional regulator</fullName>
    </submittedName>
</protein>
<evidence type="ECO:0000313" key="5">
    <source>
        <dbReference type="EMBL" id="TFC20104.1"/>
    </source>
</evidence>
<dbReference type="GO" id="GO:0003677">
    <property type="term" value="F:DNA binding"/>
    <property type="evidence" value="ECO:0007669"/>
    <property type="project" value="UniProtKB-KW"/>
</dbReference>
<organism evidence="5 6">
    <name type="scientific">Cryobacterium algoritolerans</name>
    <dbReference type="NCBI Taxonomy" id="1259184"/>
    <lineage>
        <taxon>Bacteria</taxon>
        <taxon>Bacillati</taxon>
        <taxon>Actinomycetota</taxon>
        <taxon>Actinomycetes</taxon>
        <taxon>Micrococcales</taxon>
        <taxon>Microbacteriaceae</taxon>
        <taxon>Cryobacterium</taxon>
    </lineage>
</organism>
<dbReference type="SUPFAM" id="SSF48008">
    <property type="entry name" value="GntR ligand-binding domain-like"/>
    <property type="match status" value="1"/>
</dbReference>
<dbReference type="SMART" id="SM00345">
    <property type="entry name" value="HTH_GNTR"/>
    <property type="match status" value="1"/>
</dbReference>
<reference evidence="5 6" key="1">
    <citation type="submission" date="2019-03" db="EMBL/GenBank/DDBJ databases">
        <title>Genomics of glacier-inhabiting Cryobacterium strains.</title>
        <authorList>
            <person name="Liu Q."/>
            <person name="Xin Y.-H."/>
        </authorList>
    </citation>
    <scope>NUCLEOTIDE SEQUENCE [LARGE SCALE GENOMIC DNA]</scope>
    <source>
        <strain evidence="5 6">MDT1-3</strain>
    </source>
</reference>
<dbReference type="CDD" id="cd07377">
    <property type="entry name" value="WHTH_GntR"/>
    <property type="match status" value="1"/>
</dbReference>
<dbReference type="Gene3D" id="1.10.10.10">
    <property type="entry name" value="Winged helix-like DNA-binding domain superfamily/Winged helix DNA-binding domain"/>
    <property type="match status" value="1"/>
</dbReference>
<name>A0A4R8WX42_9MICO</name>
<keyword evidence="1" id="KW-0805">Transcription regulation</keyword>
<evidence type="ECO:0000256" key="2">
    <source>
        <dbReference type="ARBA" id="ARBA00023125"/>
    </source>
</evidence>
<dbReference type="InterPro" id="IPR036388">
    <property type="entry name" value="WH-like_DNA-bd_sf"/>
</dbReference>
<dbReference type="GO" id="GO:0003700">
    <property type="term" value="F:DNA-binding transcription factor activity"/>
    <property type="evidence" value="ECO:0007669"/>
    <property type="project" value="InterPro"/>
</dbReference>
<feature type="domain" description="HTH gntR-type" evidence="4">
    <location>
        <begin position="20"/>
        <end position="90"/>
    </location>
</feature>
<keyword evidence="6" id="KW-1185">Reference proteome</keyword>
<dbReference type="PROSITE" id="PS50949">
    <property type="entry name" value="HTH_GNTR"/>
    <property type="match status" value="1"/>
</dbReference>
<dbReference type="PRINTS" id="PR00035">
    <property type="entry name" value="HTHGNTR"/>
</dbReference>
<dbReference type="Gene3D" id="1.20.120.530">
    <property type="entry name" value="GntR ligand-binding domain-like"/>
    <property type="match status" value="1"/>
</dbReference>
<proteinExistence type="predicted"/>
<dbReference type="RefSeq" id="WP_134564885.1">
    <property type="nucleotide sequence ID" value="NZ_SOFP01000009.1"/>
</dbReference>
<accession>A0A4R8WX42</accession>
<dbReference type="OrthoDB" id="9784718at2"/>
<gene>
    <name evidence="5" type="ORF">E3O19_01705</name>
</gene>